<comment type="cofactor">
    <cofactor evidence="11">
        <name>Mg(2+)</name>
        <dbReference type="ChEBI" id="CHEBI:18420"/>
    </cofactor>
    <cofactor evidence="11">
        <name>Mn(2+)</name>
        <dbReference type="ChEBI" id="CHEBI:29035"/>
    </cofactor>
</comment>
<feature type="active site" evidence="11">
    <location>
        <position position="95"/>
    </location>
</feature>
<dbReference type="PANTHER" id="PTHR10536">
    <property type="entry name" value="DNA PRIMASE SMALL SUBUNIT"/>
    <property type="match status" value="1"/>
</dbReference>
<dbReference type="EMBL" id="DUFG01000013">
    <property type="protein sequence ID" value="HIH08102.1"/>
    <property type="molecule type" value="Genomic_DNA"/>
</dbReference>
<keyword evidence="5 11" id="KW-0548">Nucleotidyltransferase</keyword>
<dbReference type="GO" id="GO:0000428">
    <property type="term" value="C:DNA-directed RNA polymerase complex"/>
    <property type="evidence" value="ECO:0007669"/>
    <property type="project" value="UniProtKB-KW"/>
</dbReference>
<evidence type="ECO:0000313" key="14">
    <source>
        <dbReference type="EMBL" id="HIH08102.1"/>
    </source>
</evidence>
<evidence type="ECO:0000256" key="8">
    <source>
        <dbReference type="ARBA" id="ARBA00022842"/>
    </source>
</evidence>
<evidence type="ECO:0000256" key="7">
    <source>
        <dbReference type="ARBA" id="ARBA00022723"/>
    </source>
</evidence>
<gene>
    <name evidence="11" type="primary">priS</name>
    <name evidence="14" type="ORF">HA237_01895</name>
</gene>
<keyword evidence="3 11" id="KW-0639">Primosome</keyword>
<comment type="function">
    <text evidence="13">RNA polymerase that catalyzes the synthesis of short RNA molecules used as primers for DNA polymerase during DNA replication.</text>
</comment>
<evidence type="ECO:0000256" key="1">
    <source>
        <dbReference type="ARBA" id="ARBA00009762"/>
    </source>
</evidence>
<dbReference type="GO" id="GO:0046872">
    <property type="term" value="F:metal ion binding"/>
    <property type="evidence" value="ECO:0007669"/>
    <property type="project" value="UniProtKB-KW"/>
</dbReference>
<name>A0A7J4IRN9_9ARCH</name>
<organism evidence="14 15">
    <name type="scientific">Candidatus Iainarchaeum sp</name>
    <dbReference type="NCBI Taxonomy" id="3101447"/>
    <lineage>
        <taxon>Archaea</taxon>
        <taxon>Candidatus Iainarchaeota</taxon>
        <taxon>Candidatus Iainarchaeia</taxon>
        <taxon>Candidatus Iainarchaeales</taxon>
        <taxon>Candidatus Iainarchaeaceae</taxon>
        <taxon>Candidatus Iainarchaeum</taxon>
    </lineage>
</organism>
<dbReference type="GO" id="GO:1990077">
    <property type="term" value="C:primosome complex"/>
    <property type="evidence" value="ECO:0007669"/>
    <property type="project" value="UniProtKB-KW"/>
</dbReference>
<evidence type="ECO:0000256" key="9">
    <source>
        <dbReference type="ARBA" id="ARBA00023163"/>
    </source>
</evidence>
<comment type="caution">
    <text evidence="14">The sequence shown here is derived from an EMBL/GenBank/DDBJ whole genome shotgun (WGS) entry which is preliminary data.</text>
</comment>
<dbReference type="InterPro" id="IPR002755">
    <property type="entry name" value="DNA_primase_S"/>
</dbReference>
<sequence length="408" mass="45215">MNEAVFLREKFREYYEQNKVSGPSGISQREFGVGEFGKKITSRHLSFSSADEFNSFLRNNAPLFISHSLGYYAFPSARPMNAKELLKADLIYEFDADDLKTECKKSHDSWFCGNCGSTGKGNVSNCSKCGAGVEVDEWVCPDCLKAVKAQVFKLMEFLEEDFGVSEGISLNYSGSKGFHIHISDENFSKLSPQARVDLVDYLTAYQIDPVSLGFFLSKQKKFVCPPPGVAAGWQKRILNGVEALFERGSFEEIAVAGNVTTASAKQLLNERSTILSKLAEGVLFQLPGKKTEGFWNSVIEYVVKLQRLDIDRQTSVDISKIIRVPDTLHGSTGLVAKTIPFQEFKEFEALNSAVVFGGEEIVVQVAKTPKFFLHGEWWGPFDGEKAGLPEFVAVYLIAKSKAHIVSGV</sequence>
<accession>A0A7J4IRN9</accession>
<evidence type="ECO:0000256" key="3">
    <source>
        <dbReference type="ARBA" id="ARBA00022515"/>
    </source>
</evidence>
<keyword evidence="2 11" id="KW-0240">DNA-directed RNA polymerase</keyword>
<comment type="similarity">
    <text evidence="1 11 12">Belongs to the eukaryotic-type primase small subunit family.</text>
</comment>
<keyword evidence="4 11" id="KW-0808">Transferase</keyword>
<evidence type="ECO:0000256" key="10">
    <source>
        <dbReference type="ARBA" id="ARBA00023211"/>
    </source>
</evidence>
<dbReference type="Gene3D" id="3.90.920.10">
    <property type="entry name" value="DNA primase, PRIM domain"/>
    <property type="match status" value="1"/>
</dbReference>
<comment type="function">
    <text evidence="11">Catalytic subunit of DNA primase, an RNA polymerase that catalyzes the synthesis of short RNA molecules used as primers for DNA polymerase during DNA replication. The small subunit contains the primase catalytic core and has DNA synthesis activity on its own. Binding to the large subunit stabilizes and modulates the activity, increasing the rate of DNA synthesis while decreasing the length of the DNA fragments, and conferring RNA synthesis capability. The DNA polymerase activity may enable DNA primase to also catalyze primer extension after primer synthesis. May also play a role in DNA repair.</text>
</comment>
<evidence type="ECO:0000256" key="4">
    <source>
        <dbReference type="ARBA" id="ARBA00022679"/>
    </source>
</evidence>
<dbReference type="HAMAP" id="MF_00700">
    <property type="entry name" value="DNA_primase_sml_arc"/>
    <property type="match status" value="1"/>
</dbReference>
<protein>
    <recommendedName>
        <fullName evidence="11">DNA primase small subunit PriS</fullName>
        <ecNumber evidence="11">2.7.7.-</ecNumber>
    </recommendedName>
</protein>
<dbReference type="Proteomes" id="UP000577419">
    <property type="component" value="Unassembled WGS sequence"/>
</dbReference>
<keyword evidence="9 11" id="KW-0804">Transcription</keyword>
<proteinExistence type="inferred from homology"/>
<dbReference type="EC" id="2.7.7.-" evidence="11"/>
<dbReference type="InterPro" id="IPR023639">
    <property type="entry name" value="DNA_primase_ssu_PriS"/>
</dbReference>
<evidence type="ECO:0000256" key="13">
    <source>
        <dbReference type="RuleBase" id="RU004224"/>
    </source>
</evidence>
<comment type="caution">
    <text evidence="11">Lacks conserved residue(s) required for the propagation of feature annotation.</text>
</comment>
<dbReference type="GO" id="GO:0006269">
    <property type="term" value="P:DNA replication, synthesis of primer"/>
    <property type="evidence" value="ECO:0007669"/>
    <property type="project" value="UniProtKB-UniRule"/>
</dbReference>
<evidence type="ECO:0000256" key="11">
    <source>
        <dbReference type="HAMAP-Rule" id="MF_00700"/>
    </source>
</evidence>
<evidence type="ECO:0000256" key="12">
    <source>
        <dbReference type="RuleBase" id="RU003514"/>
    </source>
</evidence>
<evidence type="ECO:0000256" key="2">
    <source>
        <dbReference type="ARBA" id="ARBA00022478"/>
    </source>
</evidence>
<dbReference type="Pfam" id="PF01896">
    <property type="entry name" value="DNA_primase_S"/>
    <property type="match status" value="1"/>
</dbReference>
<reference evidence="15" key="1">
    <citation type="journal article" date="2020" name="bioRxiv">
        <title>A rank-normalized archaeal taxonomy based on genome phylogeny resolves widespread incomplete and uneven classifications.</title>
        <authorList>
            <person name="Rinke C."/>
            <person name="Chuvochina M."/>
            <person name="Mussig A.J."/>
            <person name="Chaumeil P.-A."/>
            <person name="Waite D.W."/>
            <person name="Whitman W.B."/>
            <person name="Parks D.H."/>
            <person name="Hugenholtz P."/>
        </authorList>
    </citation>
    <scope>NUCLEOTIDE SEQUENCE [LARGE SCALE GENOMIC DNA]</scope>
</reference>
<keyword evidence="6 11" id="KW-0235">DNA replication</keyword>
<evidence type="ECO:0000313" key="15">
    <source>
        <dbReference type="Proteomes" id="UP000577419"/>
    </source>
</evidence>
<keyword evidence="7 11" id="KW-0479">Metal-binding</keyword>
<feature type="active site" evidence="11">
    <location>
        <position position="311"/>
    </location>
</feature>
<dbReference type="SUPFAM" id="SSF56747">
    <property type="entry name" value="Prim-pol domain"/>
    <property type="match status" value="1"/>
</dbReference>
<keyword evidence="8 11" id="KW-0460">Magnesium</keyword>
<comment type="subunit">
    <text evidence="11">Heterodimer of a small subunit (PriS) and a large subunit (PriL).</text>
</comment>
<dbReference type="GO" id="GO:0003899">
    <property type="term" value="F:DNA-directed RNA polymerase activity"/>
    <property type="evidence" value="ECO:0007669"/>
    <property type="project" value="UniProtKB-UniRule"/>
</dbReference>
<evidence type="ECO:0000256" key="5">
    <source>
        <dbReference type="ARBA" id="ARBA00022695"/>
    </source>
</evidence>
<evidence type="ECO:0000256" key="6">
    <source>
        <dbReference type="ARBA" id="ARBA00022705"/>
    </source>
</evidence>
<keyword evidence="10 11" id="KW-0464">Manganese</keyword>
<dbReference type="AlphaFoldDB" id="A0A7J4IRN9"/>